<dbReference type="InterPro" id="IPR041739">
    <property type="entry name" value="G5K_ProB"/>
</dbReference>
<evidence type="ECO:0000313" key="9">
    <source>
        <dbReference type="EMBL" id="AGT02597.1"/>
    </source>
</evidence>
<name>U5KL80_STROO</name>
<dbReference type="HAMAP" id="MF_00456">
    <property type="entry name" value="ProB"/>
    <property type="match status" value="1"/>
</dbReference>
<keyword evidence="3" id="KW-0641">Proline biosynthesis</keyword>
<protein>
    <submittedName>
        <fullName evidence="9">Glutamate 5-kinase</fullName>
        <ecNumber evidence="9">2.7.2.11</ecNumber>
    </submittedName>
</protein>
<evidence type="ECO:0000256" key="2">
    <source>
        <dbReference type="ARBA" id="ARBA00022605"/>
    </source>
</evidence>
<evidence type="ECO:0000256" key="3">
    <source>
        <dbReference type="ARBA" id="ARBA00022650"/>
    </source>
</evidence>
<evidence type="ECO:0000256" key="5">
    <source>
        <dbReference type="ARBA" id="ARBA00022741"/>
    </source>
</evidence>
<proteinExistence type="inferred from homology"/>
<evidence type="ECO:0000256" key="1">
    <source>
        <dbReference type="ARBA" id="ARBA00022490"/>
    </source>
</evidence>
<dbReference type="NCBIfam" id="TIGR01027">
    <property type="entry name" value="proB"/>
    <property type="match status" value="1"/>
</dbReference>
<dbReference type="GO" id="GO:0005524">
    <property type="term" value="F:ATP binding"/>
    <property type="evidence" value="ECO:0007669"/>
    <property type="project" value="UniProtKB-KW"/>
</dbReference>
<keyword evidence="7" id="KW-0067">ATP-binding</keyword>
<dbReference type="Gene3D" id="3.40.1160.10">
    <property type="entry name" value="Acetylglutamate kinase-like"/>
    <property type="match status" value="1"/>
</dbReference>
<keyword evidence="6 9" id="KW-0418">Kinase</keyword>
<dbReference type="AlphaFoldDB" id="U5KL80"/>
<dbReference type="FunFam" id="3.40.1160.10:FF:000006">
    <property type="entry name" value="Glutamate 5-kinase"/>
    <property type="match status" value="1"/>
</dbReference>
<reference evidence="9" key="1">
    <citation type="submission" date="2013-01" db="EMBL/GenBank/DDBJ databases">
        <title>Genomic Cooperation Between Trypanosomatids and Their Bacterial Endosymbionts in the Synthesis of Essential Amino Acids Heavily Influenced by Multiple Lateral Gene Transfer Events.</title>
        <authorList>
            <person name="Alves J.M.P."/>
            <person name="Klein C."/>
            <person name="Maia da Silva F."/>
            <person name="Costa Martins A.G."/>
            <person name="Serrano M.G."/>
            <person name="Buck G.A."/>
            <person name="Vasconcelos A.T.R."/>
            <person name="France-Sagot M."/>
            <person name="Teixeira M.M.G."/>
            <person name="Motta M.C.M."/>
            <person name="Camargo E.P."/>
        </authorList>
    </citation>
    <scope>NUCLEOTIDE SEQUENCE</scope>
</reference>
<dbReference type="PANTHER" id="PTHR43654">
    <property type="entry name" value="GLUTAMATE 5-KINASE"/>
    <property type="match status" value="1"/>
</dbReference>
<evidence type="ECO:0000256" key="4">
    <source>
        <dbReference type="ARBA" id="ARBA00022679"/>
    </source>
</evidence>
<dbReference type="InterPro" id="IPR005715">
    <property type="entry name" value="Glu_5kinase/COase_Synthase"/>
</dbReference>
<dbReference type="InterPro" id="IPR019797">
    <property type="entry name" value="Glutamate_5-kinase_CS"/>
</dbReference>
<keyword evidence="5" id="KW-0547">Nucleotide-binding</keyword>
<dbReference type="PANTHER" id="PTHR43654:SF3">
    <property type="entry name" value="GLUTAMATE 5-KINASE"/>
    <property type="match status" value="1"/>
</dbReference>
<dbReference type="Pfam" id="PF00696">
    <property type="entry name" value="AA_kinase"/>
    <property type="match status" value="1"/>
</dbReference>
<dbReference type="GO" id="GO:0005829">
    <property type="term" value="C:cytosol"/>
    <property type="evidence" value="ECO:0007669"/>
    <property type="project" value="TreeGrafter"/>
</dbReference>
<sequence length="265" mass="29363">MSDSEQVKERAKPRIVIKVGSSILVEKEQVVLERIRELCKLIADLSNKYEVILVSSGAVAAGYTEVKLDKRECTENKHALASVGQPLLMRIYHEELQPYGICPAQLLLGFHDFDSRTSTMHAKDAVDVLLREGALPIVNENDAIDMANYLFGDNDRMAAHVAFHFDADLLVILSDIEGYYDSNPRENPDAKILKHVHSIAASALQEEASPNNAFATGGIVTKLKAAKFLLDHKQKMFLTSGFNLSLIREYLLDGVHNKGTLFSPA</sequence>
<keyword evidence="1" id="KW-0963">Cytoplasm</keyword>
<dbReference type="PIRSF" id="PIRSF000729">
    <property type="entry name" value="GK"/>
    <property type="match status" value="1"/>
</dbReference>
<dbReference type="EC" id="2.7.2.11" evidence="9"/>
<dbReference type="InterPro" id="IPR011529">
    <property type="entry name" value="Glu_5kinase"/>
</dbReference>
<keyword evidence="4 9" id="KW-0808">Transferase</keyword>
<dbReference type="EMBL" id="KC545067">
    <property type="protein sequence ID" value="AGT02597.1"/>
    <property type="molecule type" value="Genomic_DNA"/>
</dbReference>
<dbReference type="GO" id="GO:0008652">
    <property type="term" value="P:amino acid biosynthetic process"/>
    <property type="evidence" value="ECO:0007669"/>
    <property type="project" value="UniProtKB-KW"/>
</dbReference>
<dbReference type="PROSITE" id="PS00902">
    <property type="entry name" value="GLUTAMATE_5_KINASE"/>
    <property type="match status" value="1"/>
</dbReference>
<dbReference type="GO" id="GO:0004349">
    <property type="term" value="F:glutamate 5-kinase activity"/>
    <property type="evidence" value="ECO:0007669"/>
    <property type="project" value="UniProtKB-EC"/>
</dbReference>
<dbReference type="InterPro" id="IPR001048">
    <property type="entry name" value="Asp/Glu/Uridylate_kinase"/>
</dbReference>
<organism evidence="9">
    <name type="scientific">Strigomonas oncopelti</name>
    <name type="common">Parasitic flagellate</name>
    <name type="synonym">Crithidia oncopelti</name>
    <dbReference type="NCBI Taxonomy" id="5657"/>
    <lineage>
        <taxon>Eukaryota</taxon>
        <taxon>Discoba</taxon>
        <taxon>Euglenozoa</taxon>
        <taxon>Kinetoplastea</taxon>
        <taxon>Metakinetoplastina</taxon>
        <taxon>Trypanosomatida</taxon>
        <taxon>Trypanosomatidae</taxon>
        <taxon>Strigomonadinae</taxon>
        <taxon>Strigomonas</taxon>
    </lineage>
</organism>
<dbReference type="InterPro" id="IPR001057">
    <property type="entry name" value="Glu/AcGlu_kinase"/>
</dbReference>
<evidence type="ECO:0000256" key="6">
    <source>
        <dbReference type="ARBA" id="ARBA00022777"/>
    </source>
</evidence>
<dbReference type="CDD" id="cd04242">
    <property type="entry name" value="AAK_G5K_ProB"/>
    <property type="match status" value="1"/>
</dbReference>
<dbReference type="PRINTS" id="PR00474">
    <property type="entry name" value="GLU5KINASE"/>
</dbReference>
<evidence type="ECO:0000256" key="7">
    <source>
        <dbReference type="ARBA" id="ARBA00022840"/>
    </source>
</evidence>
<dbReference type="SUPFAM" id="SSF53633">
    <property type="entry name" value="Carbamate kinase-like"/>
    <property type="match status" value="1"/>
</dbReference>
<accession>U5KL80</accession>
<keyword evidence="2" id="KW-0028">Amino-acid biosynthesis</keyword>
<dbReference type="InterPro" id="IPR036393">
    <property type="entry name" value="AceGlu_kinase-like_sf"/>
</dbReference>
<evidence type="ECO:0000259" key="8">
    <source>
        <dbReference type="Pfam" id="PF00696"/>
    </source>
</evidence>
<feature type="domain" description="Aspartate/glutamate/uridylate kinase" evidence="8">
    <location>
        <begin position="14"/>
        <end position="239"/>
    </location>
</feature>